<dbReference type="RefSeq" id="WP_109228448.1">
    <property type="nucleotide sequence ID" value="NZ_PYHR01000002.1"/>
</dbReference>
<evidence type="ECO:0000313" key="2">
    <source>
        <dbReference type="EMBL" id="PWD50064.1"/>
    </source>
</evidence>
<dbReference type="InterPro" id="IPR058193">
    <property type="entry name" value="VanY/YodJ_core_dom"/>
</dbReference>
<dbReference type="CDD" id="cd14852">
    <property type="entry name" value="LD-carboxypeptidase"/>
    <property type="match status" value="1"/>
</dbReference>
<evidence type="ECO:0000259" key="1">
    <source>
        <dbReference type="Pfam" id="PF02557"/>
    </source>
</evidence>
<name>A0A2U1ZSV4_9MICO</name>
<evidence type="ECO:0000313" key="3">
    <source>
        <dbReference type="Proteomes" id="UP000245166"/>
    </source>
</evidence>
<organism evidence="2 3">
    <name type="scientific">Serinibacter arcticus</name>
    <dbReference type="NCBI Taxonomy" id="1655435"/>
    <lineage>
        <taxon>Bacteria</taxon>
        <taxon>Bacillati</taxon>
        <taxon>Actinomycetota</taxon>
        <taxon>Actinomycetes</taxon>
        <taxon>Micrococcales</taxon>
        <taxon>Beutenbergiaceae</taxon>
        <taxon>Serinibacter</taxon>
    </lineage>
</organism>
<dbReference type="Gene3D" id="3.30.1380.10">
    <property type="match status" value="1"/>
</dbReference>
<dbReference type="SUPFAM" id="SSF55166">
    <property type="entry name" value="Hedgehog/DD-peptidase"/>
    <property type="match status" value="1"/>
</dbReference>
<dbReference type="InterPro" id="IPR003709">
    <property type="entry name" value="VanY-like_core_dom"/>
</dbReference>
<dbReference type="Proteomes" id="UP000245166">
    <property type="component" value="Unassembled WGS sequence"/>
</dbReference>
<proteinExistence type="predicted"/>
<dbReference type="GO" id="GO:0006508">
    <property type="term" value="P:proteolysis"/>
    <property type="evidence" value="ECO:0007669"/>
    <property type="project" value="InterPro"/>
</dbReference>
<keyword evidence="3" id="KW-1185">Reference proteome</keyword>
<dbReference type="Pfam" id="PF02557">
    <property type="entry name" value="VanY"/>
    <property type="match status" value="1"/>
</dbReference>
<dbReference type="InterPro" id="IPR009045">
    <property type="entry name" value="Zn_M74/Hedgehog-like"/>
</dbReference>
<gene>
    <name evidence="2" type="ORF">C8046_04635</name>
</gene>
<protein>
    <recommendedName>
        <fullName evidence="1">D-alanyl-D-alanine carboxypeptidase-like core domain-containing protein</fullName>
    </recommendedName>
</protein>
<comment type="caution">
    <text evidence="2">The sequence shown here is derived from an EMBL/GenBank/DDBJ whole genome shotgun (WGS) entry which is preliminary data.</text>
</comment>
<dbReference type="AlphaFoldDB" id="A0A2U1ZSV4"/>
<dbReference type="EMBL" id="PYHR01000002">
    <property type="protein sequence ID" value="PWD50064.1"/>
    <property type="molecule type" value="Genomic_DNA"/>
</dbReference>
<reference evidence="2 3" key="1">
    <citation type="submission" date="2018-03" db="EMBL/GenBank/DDBJ databases">
        <title>Genome assembly of novel Miniimonas species PCH200.</title>
        <authorList>
            <person name="Thakur V."/>
            <person name="Kumar V."/>
            <person name="Singh D."/>
        </authorList>
    </citation>
    <scope>NUCLEOTIDE SEQUENCE [LARGE SCALE GENOMIC DNA]</scope>
    <source>
        <strain evidence="2 3">PCH200</strain>
    </source>
</reference>
<feature type="domain" description="D-alanyl-D-alanine carboxypeptidase-like core" evidence="1">
    <location>
        <begin position="266"/>
        <end position="385"/>
    </location>
</feature>
<dbReference type="GO" id="GO:0008233">
    <property type="term" value="F:peptidase activity"/>
    <property type="evidence" value="ECO:0007669"/>
    <property type="project" value="InterPro"/>
</dbReference>
<accession>A0A2U1ZSV4</accession>
<dbReference type="PANTHER" id="PTHR34385">
    <property type="entry name" value="D-ALANYL-D-ALANINE CARBOXYPEPTIDASE"/>
    <property type="match status" value="1"/>
</dbReference>
<sequence>MRRRRTVAVALVLALIGGGTAAYVTERAARAERVETARSDAATAEAGLRSDLDAALGELRTAADDGGAVLAGTDLDAVDTPEDARGLANAGLDAVPIDALTLALADAQAQLDTPITVATRPETVENVRVDAPVSTTPSVTDVQASTAAVAGAVEDVRTARTTVATQAVTDALAPARSRLAQWEPIAADPAQLDDLRSAVAAAAAATDGTAPTDLAGLAVLRASLETATAAHPEVVTSPDAPTSIDGVPIVNKAIPLPDGYDPGLLPEVAAAFDAMAATAAAEAGLRLFVHSGYRSYGDQLVTYDGWAALHGRNAADRFSSRPGYSEHQSGLSLDVNDASRSFDGTPEALWVAANAHRFGFVVRYPEGKEAVTGYVHEPWHLRHLGVELATRLVTSGLTLEEHLGVRSAYAPDAS</sequence>
<dbReference type="OrthoDB" id="9792074at2"/>
<dbReference type="InterPro" id="IPR052179">
    <property type="entry name" value="DD-CPase-like"/>
</dbReference>
<dbReference type="PANTHER" id="PTHR34385:SF1">
    <property type="entry name" value="PEPTIDOGLYCAN L-ALANYL-D-GLUTAMATE ENDOPEPTIDASE CWLK"/>
    <property type="match status" value="1"/>
</dbReference>